<proteinExistence type="predicted"/>
<dbReference type="EMBL" id="AVOT02007709">
    <property type="protein sequence ID" value="MBW0484493.1"/>
    <property type="molecule type" value="Genomic_DNA"/>
</dbReference>
<dbReference type="Proteomes" id="UP000765509">
    <property type="component" value="Unassembled WGS sequence"/>
</dbReference>
<keyword evidence="3" id="KW-1185">Reference proteome</keyword>
<feature type="compositionally biased region" description="Acidic residues" evidence="1">
    <location>
        <begin position="1"/>
        <end position="27"/>
    </location>
</feature>
<name>A0A9Q3GY03_9BASI</name>
<protein>
    <submittedName>
        <fullName evidence="2">Uncharacterized protein</fullName>
    </submittedName>
</protein>
<evidence type="ECO:0000313" key="2">
    <source>
        <dbReference type="EMBL" id="MBW0484493.1"/>
    </source>
</evidence>
<feature type="region of interest" description="Disordered" evidence="1">
    <location>
        <begin position="1"/>
        <end position="34"/>
    </location>
</feature>
<gene>
    <name evidence="2" type="ORF">O181_024208</name>
</gene>
<reference evidence="2" key="1">
    <citation type="submission" date="2021-03" db="EMBL/GenBank/DDBJ databases">
        <title>Draft genome sequence of rust myrtle Austropuccinia psidii MF-1, a brazilian biotype.</title>
        <authorList>
            <person name="Quecine M.C."/>
            <person name="Pachon D.M.R."/>
            <person name="Bonatelli M.L."/>
            <person name="Correr F.H."/>
            <person name="Franceschini L.M."/>
            <person name="Leite T.F."/>
            <person name="Margarido G.R.A."/>
            <person name="Almeida C.A."/>
            <person name="Ferrarezi J.A."/>
            <person name="Labate C.A."/>
        </authorList>
    </citation>
    <scope>NUCLEOTIDE SEQUENCE</scope>
    <source>
        <strain evidence="2">MF-1</strain>
    </source>
</reference>
<comment type="caution">
    <text evidence="2">The sequence shown here is derived from an EMBL/GenBank/DDBJ whole genome shotgun (WGS) entry which is preliminary data.</text>
</comment>
<dbReference type="AlphaFoldDB" id="A0A9Q3GY03"/>
<organism evidence="2 3">
    <name type="scientific">Austropuccinia psidii MF-1</name>
    <dbReference type="NCBI Taxonomy" id="1389203"/>
    <lineage>
        <taxon>Eukaryota</taxon>
        <taxon>Fungi</taxon>
        <taxon>Dikarya</taxon>
        <taxon>Basidiomycota</taxon>
        <taxon>Pucciniomycotina</taxon>
        <taxon>Pucciniomycetes</taxon>
        <taxon>Pucciniales</taxon>
        <taxon>Sphaerophragmiaceae</taxon>
        <taxon>Austropuccinia</taxon>
    </lineage>
</organism>
<sequence length="127" mass="14006">MNEIVETEDHNDIEDESDSEKDTEDSETSASDGISIINANINSSDLIYAIPDVNSNLPQVGTSDKSLTNIQDAKLHKTKPAKGMRYTAVNLSISILVVKNQEEKISLDTGEYCTCVVERYLKTIIPD</sequence>
<evidence type="ECO:0000313" key="3">
    <source>
        <dbReference type="Proteomes" id="UP000765509"/>
    </source>
</evidence>
<accession>A0A9Q3GY03</accession>
<evidence type="ECO:0000256" key="1">
    <source>
        <dbReference type="SAM" id="MobiDB-lite"/>
    </source>
</evidence>